<organism evidence="6 7">
    <name type="scientific">Pseudonocardia nematodicida</name>
    <dbReference type="NCBI Taxonomy" id="1206997"/>
    <lineage>
        <taxon>Bacteria</taxon>
        <taxon>Bacillati</taxon>
        <taxon>Actinomycetota</taxon>
        <taxon>Actinomycetes</taxon>
        <taxon>Pseudonocardiales</taxon>
        <taxon>Pseudonocardiaceae</taxon>
        <taxon>Pseudonocardia</taxon>
    </lineage>
</organism>
<feature type="domain" description="Solute-binding protein family 5" evidence="5">
    <location>
        <begin position="82"/>
        <end position="407"/>
    </location>
</feature>
<dbReference type="PANTHER" id="PTHR30290">
    <property type="entry name" value="PERIPLASMIC BINDING COMPONENT OF ABC TRANSPORTER"/>
    <property type="match status" value="1"/>
</dbReference>
<dbReference type="InterPro" id="IPR039424">
    <property type="entry name" value="SBP_5"/>
</dbReference>
<dbReference type="InterPro" id="IPR000914">
    <property type="entry name" value="SBP_5_dom"/>
</dbReference>
<reference evidence="6 7" key="1">
    <citation type="submission" date="2024-03" db="EMBL/GenBank/DDBJ databases">
        <title>Draft genome sequence of Pseudonocardia nematodicida JCM 31783.</title>
        <authorList>
            <person name="Butdee W."/>
            <person name="Duangmal K."/>
        </authorList>
    </citation>
    <scope>NUCLEOTIDE SEQUENCE [LARGE SCALE GENOMIC DNA]</scope>
    <source>
        <strain evidence="6 7">JCM 31783</strain>
    </source>
</reference>
<evidence type="ECO:0000256" key="1">
    <source>
        <dbReference type="ARBA" id="ARBA00004196"/>
    </source>
</evidence>
<accession>A0ABV1K652</accession>
<evidence type="ECO:0000256" key="3">
    <source>
        <dbReference type="ARBA" id="ARBA00022448"/>
    </source>
</evidence>
<dbReference type="SUPFAM" id="SSF53850">
    <property type="entry name" value="Periplasmic binding protein-like II"/>
    <property type="match status" value="1"/>
</dbReference>
<dbReference type="Gene3D" id="3.40.190.10">
    <property type="entry name" value="Periplasmic binding protein-like II"/>
    <property type="match status" value="1"/>
</dbReference>
<dbReference type="PIRSF" id="PIRSF002741">
    <property type="entry name" value="MppA"/>
    <property type="match status" value="1"/>
</dbReference>
<dbReference type="RefSeq" id="WP_349296172.1">
    <property type="nucleotide sequence ID" value="NZ_JBEDNQ010000001.1"/>
</dbReference>
<name>A0ABV1K652_9PSEU</name>
<comment type="subcellular location">
    <subcellularLocation>
        <location evidence="1">Cell envelope</location>
    </subcellularLocation>
</comment>
<dbReference type="InterPro" id="IPR030678">
    <property type="entry name" value="Peptide/Ni-bd"/>
</dbReference>
<gene>
    <name evidence="6" type="ORF">WIS52_01255</name>
</gene>
<evidence type="ECO:0000256" key="2">
    <source>
        <dbReference type="ARBA" id="ARBA00005695"/>
    </source>
</evidence>
<dbReference type="PROSITE" id="PS51257">
    <property type="entry name" value="PROKAR_LIPOPROTEIN"/>
    <property type="match status" value="1"/>
</dbReference>
<keyword evidence="3" id="KW-0813">Transport</keyword>
<evidence type="ECO:0000256" key="4">
    <source>
        <dbReference type="ARBA" id="ARBA00022729"/>
    </source>
</evidence>
<proteinExistence type="inferred from homology"/>
<keyword evidence="7" id="KW-1185">Reference proteome</keyword>
<comment type="caution">
    <text evidence="6">The sequence shown here is derived from an EMBL/GenBank/DDBJ whole genome shotgun (WGS) entry which is preliminary data.</text>
</comment>
<protein>
    <submittedName>
        <fullName evidence="6">ABC transporter substrate-binding protein</fullName>
    </submittedName>
</protein>
<sequence>MNSPDRPSRRRTGSRRIAITLATALTVAACGGGGGAPSDTLSIGYSFATETFDPVYAIAGAQGSAHIDALYGSLLERGEDQELAPGMAESWEWTDPTTLVLQLRDGITFTDGEAFDAEAVKTYFEYFRDAPDAPYGRLDAVEEVVVEDPTTVRLDLSAPDPTLLHSLVGHAGSVPSPRAIEAGDLGINPVGAGPYVLDEGRTTLDSVYTYTRNPDYWNAEAFEFETLELRIYTDANAMYNALVSGQADVGYGDASNVAAAEGTDLGIHSQPHNANGIQLFDLAGEEFPPLADVRVRQAMQMAVDRQAIIDTTFQGRGLPSVLTATPGSGPGYDESLLDFWPYDPDRARSLLAEAGQADGFSFQAVTLAKDQPMAEAVSGYLAQVGITMDLVVRPPGETANTDIGAYAAAAAARGLSDGYATPELLYLGPVKASNQRGYEVPEIRDLYEAMLVAQGDEQDQLMRDISRISVEGAYSIQVGYVDSLTYYDTEVVEGVHVLPGHGGPYILDGLRRTDVT</sequence>
<evidence type="ECO:0000313" key="6">
    <source>
        <dbReference type="EMBL" id="MEQ3549082.1"/>
    </source>
</evidence>
<dbReference type="Pfam" id="PF00496">
    <property type="entry name" value="SBP_bac_5"/>
    <property type="match status" value="1"/>
</dbReference>
<dbReference type="PANTHER" id="PTHR30290:SF10">
    <property type="entry name" value="PERIPLASMIC OLIGOPEPTIDE-BINDING PROTEIN-RELATED"/>
    <property type="match status" value="1"/>
</dbReference>
<comment type="similarity">
    <text evidence="2">Belongs to the bacterial solute-binding protein 5 family.</text>
</comment>
<evidence type="ECO:0000313" key="7">
    <source>
        <dbReference type="Proteomes" id="UP001494902"/>
    </source>
</evidence>
<dbReference type="Gene3D" id="3.10.105.10">
    <property type="entry name" value="Dipeptide-binding Protein, Domain 3"/>
    <property type="match status" value="1"/>
</dbReference>
<dbReference type="Proteomes" id="UP001494902">
    <property type="component" value="Unassembled WGS sequence"/>
</dbReference>
<keyword evidence="4" id="KW-0732">Signal</keyword>
<dbReference type="EMBL" id="JBEDNQ010000001">
    <property type="protein sequence ID" value="MEQ3549082.1"/>
    <property type="molecule type" value="Genomic_DNA"/>
</dbReference>
<evidence type="ECO:0000259" key="5">
    <source>
        <dbReference type="Pfam" id="PF00496"/>
    </source>
</evidence>